<dbReference type="PANTHER" id="PTHR23355:SF9">
    <property type="entry name" value="DIS3-LIKE EXONUCLEASE 2"/>
    <property type="match status" value="1"/>
</dbReference>
<evidence type="ECO:0000256" key="1">
    <source>
        <dbReference type="ARBA" id="ARBA00022490"/>
    </source>
</evidence>
<evidence type="ECO:0000313" key="11">
    <source>
        <dbReference type="EMBL" id="VDI40701.1"/>
    </source>
</evidence>
<feature type="compositionally biased region" description="Polar residues" evidence="9">
    <location>
        <begin position="547"/>
        <end position="559"/>
    </location>
</feature>
<feature type="compositionally biased region" description="Basic and acidic residues" evidence="9">
    <location>
        <begin position="188"/>
        <end position="198"/>
    </location>
</feature>
<dbReference type="HAMAP" id="MF_03045">
    <property type="entry name" value="DIS3L2"/>
    <property type="match status" value="1"/>
</dbReference>
<dbReference type="InterPro" id="IPR001900">
    <property type="entry name" value="RNase_II/R"/>
</dbReference>
<dbReference type="InterPro" id="IPR041505">
    <property type="entry name" value="Dis3_CSD2"/>
</dbReference>
<organism evidence="11 12">
    <name type="scientific">Mytilus galloprovincialis</name>
    <name type="common">Mediterranean mussel</name>
    <dbReference type="NCBI Taxonomy" id="29158"/>
    <lineage>
        <taxon>Eukaryota</taxon>
        <taxon>Metazoa</taxon>
        <taxon>Spiralia</taxon>
        <taxon>Lophotrochozoa</taxon>
        <taxon>Mollusca</taxon>
        <taxon>Bivalvia</taxon>
        <taxon>Autobranchia</taxon>
        <taxon>Pteriomorphia</taxon>
        <taxon>Mytilida</taxon>
        <taxon>Mytiloidea</taxon>
        <taxon>Mytilidae</taxon>
        <taxon>Mytilinae</taxon>
        <taxon>Mytilus</taxon>
    </lineage>
</organism>
<reference evidence="11" key="1">
    <citation type="submission" date="2018-11" db="EMBL/GenBank/DDBJ databases">
        <authorList>
            <person name="Alioto T."/>
            <person name="Alioto T."/>
        </authorList>
    </citation>
    <scope>NUCLEOTIDE SEQUENCE</scope>
</reference>
<gene>
    <name evidence="11" type="ORF">MGAL_10B004436</name>
</gene>
<protein>
    <recommendedName>
        <fullName evidence="8">DIS3-like exonuclease 2</fullName>
        <ecNumber evidence="8">3.1.13.-</ecNumber>
    </recommendedName>
</protein>
<comment type="subcellular location">
    <subcellularLocation>
        <location evidence="8">Cytoplasm</location>
    </subcellularLocation>
    <subcellularLocation>
        <location evidence="8">Cytoplasm</location>
        <location evidence="8">P-body</location>
    </subcellularLocation>
</comment>
<dbReference type="Pfam" id="PF17216">
    <property type="entry name" value="Rrp44_CSD1"/>
    <property type="match status" value="1"/>
</dbReference>
<proteinExistence type="inferred from homology"/>
<dbReference type="InterPro" id="IPR033771">
    <property type="entry name" value="Rrp44_CSD1"/>
</dbReference>
<feature type="region of interest" description="Disordered" evidence="9">
    <location>
        <begin position="440"/>
        <end position="485"/>
    </location>
</feature>
<accession>A0A8B6EYL3</accession>
<dbReference type="GO" id="GO:0000175">
    <property type="term" value="F:3'-5'-RNA exonuclease activity"/>
    <property type="evidence" value="ECO:0007669"/>
    <property type="project" value="UniProtKB-UniRule"/>
</dbReference>
<feature type="site" description="Important for catalytic activity" evidence="8">
    <location>
        <position position="752"/>
    </location>
</feature>
<dbReference type="Proteomes" id="UP000596742">
    <property type="component" value="Unassembled WGS sequence"/>
</dbReference>
<feature type="compositionally biased region" description="Basic residues" evidence="9">
    <location>
        <begin position="56"/>
        <end position="66"/>
    </location>
</feature>
<keyword evidence="7 8" id="KW-0694">RNA-binding</keyword>
<evidence type="ECO:0000256" key="5">
    <source>
        <dbReference type="ARBA" id="ARBA00022839"/>
    </source>
</evidence>
<dbReference type="InterPro" id="IPR050180">
    <property type="entry name" value="RNR_Ribonuclease"/>
</dbReference>
<evidence type="ECO:0000256" key="9">
    <source>
        <dbReference type="SAM" id="MobiDB-lite"/>
    </source>
</evidence>
<feature type="compositionally biased region" description="Polar residues" evidence="9">
    <location>
        <begin position="137"/>
        <end position="151"/>
    </location>
</feature>
<evidence type="ECO:0000259" key="10">
    <source>
        <dbReference type="SMART" id="SM00955"/>
    </source>
</evidence>
<dbReference type="EC" id="3.1.13.-" evidence="8"/>
<feature type="compositionally biased region" description="Basic and acidic residues" evidence="9">
    <location>
        <begin position="124"/>
        <end position="136"/>
    </location>
</feature>
<evidence type="ECO:0000256" key="8">
    <source>
        <dbReference type="HAMAP-Rule" id="MF_03045"/>
    </source>
</evidence>
<dbReference type="EMBL" id="UYJE01005819">
    <property type="protein sequence ID" value="VDI40701.1"/>
    <property type="molecule type" value="Genomic_DNA"/>
</dbReference>
<dbReference type="GO" id="GO:1990074">
    <property type="term" value="P:polyuridylation-dependent mRNA catabolic process"/>
    <property type="evidence" value="ECO:0007669"/>
    <property type="project" value="UniProtKB-UniRule"/>
</dbReference>
<feature type="compositionally biased region" description="Basic and acidic residues" evidence="9">
    <location>
        <begin position="1109"/>
        <end position="1129"/>
    </location>
</feature>
<sequence length="1436" mass="160174">MSTAGSAPGESTVSQVDSADGKIEANPTEGPEKLCMSAGNSGTVDLDLSIDSSSDKKKKTRKRKSKERPIAAPDSIDVLQPGVIISPEGTQASGYDRQLDKTGEKSGARPKVESKKEKHKGGHGRTDQNSPRERSRGQINLQKLENPSSQKSNDKLDFHQGYRPNSSTNTQYRNEGKPGGRPGSGKSNRLDGHARSENRPGSGSPYRQETRNSNNQYRNNGRDQGQPSPGQGQPRRDRNGNRQNQQYRNTPGGKGNNSTPKENQNSAQRQGDRNTPRTYQNKPKQPPFEPYMSPEDLQRGLKLGHIIQGPIRINPKNYEEAYIPHPDGVSDIFVCGMKERNRALNGDIVAVVLHDRANWKIHVKNLKDLEEKHQEVESSIKPNEDSHSEVTTMTHGQIQSEVTPMTKSQGESDSEPDVIIESEEIIDLTTNTISEIQSAANSSISSKQKMNQSSNSKSLTADKLPVSSLGTNSVSSTCSNSQEKTSCDLKNVQDITNQLGDISIDTKDIKTNKTVPNTPQNDKNMGSTPLADKSTTPHSKTGDTKARSSNRGRNSSQKNYSTLQEVMNEGSDVVKNLFSTDDKVKSNSANRALQRTGKVVSIIEPKHSRASTGHIHLMPDRNPDTALFKPLDHRLPRIMIPMENCPKDFTVRPEDHANTLFICRITEWKEDSMYSHGELMRSLGEAGEIEPETEGILIENDVDYSEFTEEMLSTLPVHSLPWQIPEGEITGRRDFRQQCVFTIDPATARDLDDALSCEKLDDGTYNVGVHIADVSYFLKEDTSLDKRARFRATSVYLVQKVIPMLPRILCEELCSLNPNQDRLTFSVVWNMSEKGEIYGEWFGRTVIRSCVKLSYQHAQGFIEEPEREWTEEELPPISDGYPISQIKDTVHNLQMIAKNLRKARFDEGALRLDQVKLQFTLDQVTGMPNGYSVYKQKDSNRLVEEFMLLANMAVAHKIKKDFPKKAFLRRHPPPQSKMVDDLVELCSNLGFPIDPSSAGTLQRSLWRYADDDNMSVARMQVLVSMCSKPMQNAKYFCTGCIDDEELYHHYALNVPLYTHFTSPIRRYADVMVHRTLGAALDVRALQNIPEHLKSLHTYFIKSPGESDKNEYNHKFHENEERKKSSKSSDDSSATPSTENITCKKSSKSFEDLSSAPYTEYFAGKTSSESFGDSSSAPDTEDVIGKTFSKSFVMFDDSSSTPYTEAFTGKTCSKLFDDLSAVPYTDDCIGKTSSKSFDDSSAINFTEALAGRIACSAILEGSSSLIATLCEEGKKKSDIRMILRKIRQQTPKGLSIGIKDGMIYGISAETMRALFNKMLEDESYANLIANTTGSLTLVIIKYTAICNEFEKGNVSKIEMNRRIIKLLTLSGIKLSIISTVNPSIVPMIAICLILKVGDRLYGDEVMHSVFKQYGQYMNNCDRKIVDGFVADLPKRCK</sequence>
<dbReference type="GO" id="GO:0010587">
    <property type="term" value="P:miRNA catabolic process"/>
    <property type="evidence" value="ECO:0007669"/>
    <property type="project" value="TreeGrafter"/>
</dbReference>
<feature type="compositionally biased region" description="Low complexity" evidence="9">
    <location>
        <begin position="441"/>
        <end position="458"/>
    </location>
</feature>
<comment type="cofactor">
    <cofactor evidence="8">
        <name>Mg(2+)</name>
        <dbReference type="ChEBI" id="CHEBI:18420"/>
    </cofactor>
    <cofactor evidence="8">
        <name>Mn(2+)</name>
        <dbReference type="ChEBI" id="CHEBI:29035"/>
    </cofactor>
</comment>
<feature type="region of interest" description="Disordered" evidence="9">
    <location>
        <begin position="510"/>
        <end position="559"/>
    </location>
</feature>
<feature type="binding site" evidence="8">
    <location>
        <position position="753"/>
    </location>
    <ligand>
        <name>Mg(2+)</name>
        <dbReference type="ChEBI" id="CHEBI:18420"/>
    </ligand>
</feature>
<keyword evidence="12" id="KW-1185">Reference proteome</keyword>
<dbReference type="Pfam" id="PF17849">
    <property type="entry name" value="OB_Dis3"/>
    <property type="match status" value="1"/>
</dbReference>
<feature type="binding site" evidence="8">
    <location>
        <position position="744"/>
    </location>
    <ligand>
        <name>Mg(2+)</name>
        <dbReference type="ChEBI" id="CHEBI:18420"/>
    </ligand>
</feature>
<evidence type="ECO:0000256" key="7">
    <source>
        <dbReference type="ARBA" id="ARBA00022884"/>
    </source>
</evidence>
<dbReference type="GO" id="GO:0008266">
    <property type="term" value="F:poly(U) RNA binding"/>
    <property type="evidence" value="ECO:0007669"/>
    <property type="project" value="UniProtKB-ARBA"/>
</dbReference>
<comment type="similarity">
    <text evidence="8">Belongs to the RNR ribonuclease family. DIS3L2 subfamily.</text>
</comment>
<evidence type="ECO:0000256" key="6">
    <source>
        <dbReference type="ARBA" id="ARBA00022842"/>
    </source>
</evidence>
<dbReference type="SMART" id="SM00955">
    <property type="entry name" value="RNB"/>
    <property type="match status" value="1"/>
</dbReference>
<dbReference type="InterPro" id="IPR012340">
    <property type="entry name" value="NA-bd_OB-fold"/>
</dbReference>
<evidence type="ECO:0000256" key="3">
    <source>
        <dbReference type="ARBA" id="ARBA00022723"/>
    </source>
</evidence>
<keyword evidence="4 8" id="KW-0378">Hydrolase</keyword>
<dbReference type="GO" id="GO:0000932">
    <property type="term" value="C:P-body"/>
    <property type="evidence" value="ECO:0007669"/>
    <property type="project" value="UniProtKB-SubCell"/>
</dbReference>
<evidence type="ECO:0000256" key="2">
    <source>
        <dbReference type="ARBA" id="ARBA00022722"/>
    </source>
</evidence>
<dbReference type="GO" id="GO:0000956">
    <property type="term" value="P:nuclear-transcribed mRNA catabolic process"/>
    <property type="evidence" value="ECO:0007669"/>
    <property type="project" value="UniProtKB-UniRule"/>
</dbReference>
<feature type="domain" description="RNB" evidence="10">
    <location>
        <begin position="732"/>
        <end position="1082"/>
    </location>
</feature>
<feature type="compositionally biased region" description="Polar residues" evidence="9">
    <location>
        <begin position="163"/>
        <end position="173"/>
    </location>
</feature>
<dbReference type="Gene3D" id="2.40.50.690">
    <property type="match status" value="1"/>
</dbReference>
<feature type="compositionally biased region" description="Low complexity" evidence="9">
    <location>
        <begin position="222"/>
        <end position="233"/>
    </location>
</feature>
<feature type="compositionally biased region" description="Polar residues" evidence="9">
    <location>
        <begin position="256"/>
        <end position="269"/>
    </location>
</feature>
<dbReference type="FunFam" id="2.40.50.700:FF:000003">
    <property type="entry name" value="DIS3-like exonuclease 2"/>
    <property type="match status" value="1"/>
</dbReference>
<comment type="caution">
    <text evidence="11">The sequence shown here is derived from an EMBL/GenBank/DDBJ whole genome shotgun (WGS) entry which is preliminary data.</text>
</comment>
<feature type="compositionally biased region" description="Polar residues" evidence="9">
    <location>
        <begin position="512"/>
        <end position="539"/>
    </location>
</feature>
<feature type="compositionally biased region" description="Polar residues" evidence="9">
    <location>
        <begin position="468"/>
        <end position="484"/>
    </location>
</feature>
<dbReference type="Pfam" id="PF00773">
    <property type="entry name" value="RNB"/>
    <property type="match status" value="1"/>
</dbReference>
<dbReference type="GO" id="GO:0046872">
    <property type="term" value="F:metal ion binding"/>
    <property type="evidence" value="ECO:0007669"/>
    <property type="project" value="UniProtKB-KW"/>
</dbReference>
<evidence type="ECO:0000313" key="12">
    <source>
        <dbReference type="Proteomes" id="UP000596742"/>
    </source>
</evidence>
<keyword evidence="6 8" id="KW-0460">Magnesium</keyword>
<evidence type="ECO:0000256" key="4">
    <source>
        <dbReference type="ARBA" id="ARBA00022801"/>
    </source>
</evidence>
<dbReference type="InterPro" id="IPR028591">
    <property type="entry name" value="DIS3L2"/>
</dbReference>
<feature type="region of interest" description="Disordered" evidence="9">
    <location>
        <begin position="1"/>
        <end position="295"/>
    </location>
</feature>
<dbReference type="OrthoDB" id="372421at2759"/>
<feature type="compositionally biased region" description="Polar residues" evidence="9">
    <location>
        <begin position="1"/>
        <end position="17"/>
    </location>
</feature>
<feature type="region of interest" description="Disordered" evidence="9">
    <location>
        <begin position="1109"/>
        <end position="1140"/>
    </location>
</feature>
<keyword evidence="8" id="KW-0464">Manganese</keyword>
<dbReference type="InterPro" id="IPR022966">
    <property type="entry name" value="RNase_II/R_CS"/>
</dbReference>
<comment type="function">
    <text evidence="8">3'-5'-exoribonuclease that specifically recognizes RNAs polyuridylated at their 3' end and mediates their degradation. Component of an exosome-independent RNA degradation pathway that mediates degradation of cytoplasmic mRNAs that have been deadenylated and subsequently uridylated at their 3'.</text>
</comment>
<feature type="compositionally biased region" description="Basic and acidic residues" evidence="9">
    <location>
        <begin position="97"/>
        <end position="116"/>
    </location>
</feature>
<dbReference type="SUPFAM" id="SSF50249">
    <property type="entry name" value="Nucleic acid-binding proteins"/>
    <property type="match status" value="2"/>
</dbReference>
<keyword evidence="2 8" id="KW-0540">Nuclease</keyword>
<name>A0A8B6EYL3_MYTGA</name>
<keyword evidence="5 8" id="KW-0269">Exonuclease</keyword>
<dbReference type="PANTHER" id="PTHR23355">
    <property type="entry name" value="RIBONUCLEASE"/>
    <property type="match status" value="1"/>
</dbReference>
<keyword evidence="3 8" id="KW-0479">Metal-binding</keyword>
<feature type="compositionally biased region" description="Polar residues" evidence="9">
    <location>
        <begin position="199"/>
        <end position="219"/>
    </location>
</feature>
<keyword evidence="1 8" id="KW-0963">Cytoplasm</keyword>
<dbReference type="Gene3D" id="2.40.50.700">
    <property type="match status" value="1"/>
</dbReference>
<dbReference type="PROSITE" id="PS01175">
    <property type="entry name" value="RIBONUCLEASE_II"/>
    <property type="match status" value="1"/>
</dbReference>